<accession>A0ACB9PF17</accession>
<dbReference type="EMBL" id="CM039429">
    <property type="protein sequence ID" value="KAI4347077.1"/>
    <property type="molecule type" value="Genomic_DNA"/>
</dbReference>
<evidence type="ECO:0000313" key="2">
    <source>
        <dbReference type="Proteomes" id="UP000828941"/>
    </source>
</evidence>
<comment type="caution">
    <text evidence="1">The sequence shown here is derived from an EMBL/GenBank/DDBJ whole genome shotgun (WGS) entry which is preliminary data.</text>
</comment>
<name>A0ACB9PF17_BAUVA</name>
<evidence type="ECO:0000313" key="1">
    <source>
        <dbReference type="EMBL" id="KAI4347077.1"/>
    </source>
</evidence>
<protein>
    <submittedName>
        <fullName evidence="1">Uncharacterized protein</fullName>
    </submittedName>
</protein>
<reference evidence="1 2" key="1">
    <citation type="journal article" date="2022" name="DNA Res.">
        <title>Chromosomal-level genome assembly of the orchid tree Bauhinia variegata (Leguminosae; Cercidoideae) supports the allotetraploid origin hypothesis of Bauhinia.</title>
        <authorList>
            <person name="Zhong Y."/>
            <person name="Chen Y."/>
            <person name="Zheng D."/>
            <person name="Pang J."/>
            <person name="Liu Y."/>
            <person name="Luo S."/>
            <person name="Meng S."/>
            <person name="Qian L."/>
            <person name="Wei D."/>
            <person name="Dai S."/>
            <person name="Zhou R."/>
        </authorList>
    </citation>
    <scope>NUCLEOTIDE SEQUENCE [LARGE SCALE GENOMIC DNA]</scope>
    <source>
        <strain evidence="1">BV-YZ2020</strain>
    </source>
</reference>
<keyword evidence="2" id="KW-1185">Reference proteome</keyword>
<sequence length="73" mass="7778">MVRWSGARAVTMAKPTVTVDCSVSPPPKAPHRLYGSTADAVASPTTTSGSPIINYYKFKGGGLWSNKVPARER</sequence>
<organism evidence="1 2">
    <name type="scientific">Bauhinia variegata</name>
    <name type="common">Purple orchid tree</name>
    <name type="synonym">Phanera variegata</name>
    <dbReference type="NCBI Taxonomy" id="167791"/>
    <lineage>
        <taxon>Eukaryota</taxon>
        <taxon>Viridiplantae</taxon>
        <taxon>Streptophyta</taxon>
        <taxon>Embryophyta</taxon>
        <taxon>Tracheophyta</taxon>
        <taxon>Spermatophyta</taxon>
        <taxon>Magnoliopsida</taxon>
        <taxon>eudicotyledons</taxon>
        <taxon>Gunneridae</taxon>
        <taxon>Pentapetalae</taxon>
        <taxon>rosids</taxon>
        <taxon>fabids</taxon>
        <taxon>Fabales</taxon>
        <taxon>Fabaceae</taxon>
        <taxon>Cercidoideae</taxon>
        <taxon>Cercideae</taxon>
        <taxon>Bauhiniinae</taxon>
        <taxon>Bauhinia</taxon>
    </lineage>
</organism>
<gene>
    <name evidence="1" type="ORF">L6164_007926</name>
</gene>
<proteinExistence type="predicted"/>
<dbReference type="Proteomes" id="UP000828941">
    <property type="component" value="Chromosome 4"/>
</dbReference>